<name>A0AAE0H6Y1_9PEZI</name>
<feature type="region of interest" description="Disordered" evidence="1">
    <location>
        <begin position="1"/>
        <end position="34"/>
    </location>
</feature>
<feature type="transmembrane region" description="Helical" evidence="2">
    <location>
        <begin position="237"/>
        <end position="262"/>
    </location>
</feature>
<keyword evidence="4" id="KW-1185">Reference proteome</keyword>
<evidence type="ECO:0000313" key="4">
    <source>
        <dbReference type="Proteomes" id="UP001278766"/>
    </source>
</evidence>
<keyword evidence="2" id="KW-1133">Transmembrane helix</keyword>
<keyword evidence="2" id="KW-0472">Membrane</keyword>
<dbReference type="GeneID" id="87845291"/>
<gene>
    <name evidence="3" type="ORF">B0H64DRAFT_50090</name>
</gene>
<accession>A0AAE0H6Y1</accession>
<dbReference type="Proteomes" id="UP001278766">
    <property type="component" value="Unassembled WGS sequence"/>
</dbReference>
<organism evidence="3 4">
    <name type="scientific">Chaetomium fimeti</name>
    <dbReference type="NCBI Taxonomy" id="1854472"/>
    <lineage>
        <taxon>Eukaryota</taxon>
        <taxon>Fungi</taxon>
        <taxon>Dikarya</taxon>
        <taxon>Ascomycota</taxon>
        <taxon>Pezizomycotina</taxon>
        <taxon>Sordariomycetes</taxon>
        <taxon>Sordariomycetidae</taxon>
        <taxon>Sordariales</taxon>
        <taxon>Chaetomiaceae</taxon>
        <taxon>Chaetomium</taxon>
    </lineage>
</organism>
<evidence type="ECO:0000313" key="3">
    <source>
        <dbReference type="EMBL" id="KAK3290954.1"/>
    </source>
</evidence>
<reference evidence="3" key="2">
    <citation type="submission" date="2023-06" db="EMBL/GenBank/DDBJ databases">
        <authorList>
            <consortium name="Lawrence Berkeley National Laboratory"/>
            <person name="Haridas S."/>
            <person name="Hensen N."/>
            <person name="Bonometti L."/>
            <person name="Westerberg I."/>
            <person name="Brannstrom I.O."/>
            <person name="Guillou S."/>
            <person name="Cros-Aarteil S."/>
            <person name="Calhoun S."/>
            <person name="Kuo A."/>
            <person name="Mondo S."/>
            <person name="Pangilinan J."/>
            <person name="Riley R."/>
            <person name="Labutti K."/>
            <person name="Andreopoulos B."/>
            <person name="Lipzen A."/>
            <person name="Chen C."/>
            <person name="Yanf M."/>
            <person name="Daum C."/>
            <person name="Ng V."/>
            <person name="Clum A."/>
            <person name="Steindorff A."/>
            <person name="Ohm R."/>
            <person name="Martin F."/>
            <person name="Silar P."/>
            <person name="Natvig D."/>
            <person name="Lalanne C."/>
            <person name="Gautier V."/>
            <person name="Ament-Velasquez S.L."/>
            <person name="Kruys A."/>
            <person name="Hutchinson M.I."/>
            <person name="Powell A.J."/>
            <person name="Barry K."/>
            <person name="Miller A.N."/>
            <person name="Grigoriev I.V."/>
            <person name="Debuchy R."/>
            <person name="Gladieux P."/>
            <person name="Thoren M.H."/>
            <person name="Johannesson H."/>
        </authorList>
    </citation>
    <scope>NUCLEOTIDE SEQUENCE</scope>
    <source>
        <strain evidence="3">CBS 168.71</strain>
    </source>
</reference>
<comment type="caution">
    <text evidence="3">The sequence shown here is derived from an EMBL/GenBank/DDBJ whole genome shotgun (WGS) entry which is preliminary data.</text>
</comment>
<reference evidence="3" key="1">
    <citation type="journal article" date="2023" name="Mol. Phylogenet. Evol.">
        <title>Genome-scale phylogeny and comparative genomics of the fungal order Sordariales.</title>
        <authorList>
            <person name="Hensen N."/>
            <person name="Bonometti L."/>
            <person name="Westerberg I."/>
            <person name="Brannstrom I.O."/>
            <person name="Guillou S."/>
            <person name="Cros-Aarteil S."/>
            <person name="Calhoun S."/>
            <person name="Haridas S."/>
            <person name="Kuo A."/>
            <person name="Mondo S."/>
            <person name="Pangilinan J."/>
            <person name="Riley R."/>
            <person name="LaButti K."/>
            <person name="Andreopoulos B."/>
            <person name="Lipzen A."/>
            <person name="Chen C."/>
            <person name="Yan M."/>
            <person name="Daum C."/>
            <person name="Ng V."/>
            <person name="Clum A."/>
            <person name="Steindorff A."/>
            <person name="Ohm R.A."/>
            <person name="Martin F."/>
            <person name="Silar P."/>
            <person name="Natvig D.O."/>
            <person name="Lalanne C."/>
            <person name="Gautier V."/>
            <person name="Ament-Velasquez S.L."/>
            <person name="Kruys A."/>
            <person name="Hutchinson M.I."/>
            <person name="Powell A.J."/>
            <person name="Barry K."/>
            <person name="Miller A.N."/>
            <person name="Grigoriev I.V."/>
            <person name="Debuchy R."/>
            <person name="Gladieux P."/>
            <person name="Hiltunen Thoren M."/>
            <person name="Johannesson H."/>
        </authorList>
    </citation>
    <scope>NUCLEOTIDE SEQUENCE</scope>
    <source>
        <strain evidence="3">CBS 168.71</strain>
    </source>
</reference>
<evidence type="ECO:0000256" key="1">
    <source>
        <dbReference type="SAM" id="MobiDB-lite"/>
    </source>
</evidence>
<feature type="transmembrane region" description="Helical" evidence="2">
    <location>
        <begin position="157"/>
        <end position="174"/>
    </location>
</feature>
<feature type="region of interest" description="Disordered" evidence="1">
    <location>
        <begin position="359"/>
        <end position="379"/>
    </location>
</feature>
<feature type="compositionally biased region" description="Low complexity" evidence="1">
    <location>
        <begin position="359"/>
        <end position="376"/>
    </location>
</feature>
<proteinExistence type="predicted"/>
<dbReference type="AlphaFoldDB" id="A0AAE0H6Y1"/>
<dbReference type="EMBL" id="JAUEPN010000011">
    <property type="protein sequence ID" value="KAK3290954.1"/>
    <property type="molecule type" value="Genomic_DNA"/>
</dbReference>
<dbReference type="RefSeq" id="XP_062654468.1">
    <property type="nucleotide sequence ID" value="XM_062808343.1"/>
</dbReference>
<protein>
    <submittedName>
        <fullName evidence="3">Uncharacterized protein</fullName>
    </submittedName>
</protein>
<evidence type="ECO:0000256" key="2">
    <source>
        <dbReference type="SAM" id="Phobius"/>
    </source>
</evidence>
<feature type="transmembrane region" description="Helical" evidence="2">
    <location>
        <begin position="282"/>
        <end position="308"/>
    </location>
</feature>
<keyword evidence="2" id="KW-0812">Transmembrane</keyword>
<sequence length="408" mass="44225">METDDGRRSLFFPSSHDDPRSAPRFPPPPRSALERTQVRGRCRCSVPNLPTRSCCSRTRGSMKGVTAAEGRGSVGAHQCPTGAKAKIGFGLCNQSIDRNLSHVGGPGESSRPEKTFCEDPSILALRWGGCAVSLSAGTRRDNLIITSAHLRISPCRVFFFGFLSSSVAVFFSAAKRNCPIFTCHSFLSPTIRGLFLSTNNENMSYEMNHNQNNMAYPYPPPATTAVAMPPKSRFSKWWPISFFIAAILFFIVGGGLVGGWTASCSSSSYSSYYYSCDTDGMWYGAVACFALGGISKFVAWILFIVWCVKRSTRGPTAVSYTYQPLTYANAPVAPTAAMPAAYQNAQQQQQQGYQNTAFQNAPPYQPAQQPHAPVPAHSKEQPGNATKYCAQCGAGVTTPFCPNCGIQV</sequence>